<feature type="region of interest" description="Disordered" evidence="3">
    <location>
        <begin position="1"/>
        <end position="99"/>
    </location>
</feature>
<feature type="compositionally biased region" description="Basic and acidic residues" evidence="3">
    <location>
        <begin position="1"/>
        <end position="11"/>
    </location>
</feature>
<dbReference type="EMBL" id="NGMO01000001">
    <property type="protein sequence ID" value="OTP11898.1"/>
    <property type="molecule type" value="Genomic_DNA"/>
</dbReference>
<sequence length="259" mass="28521">MENNHNQKNEKNTPVSAHPDPTTPNQSNGTSEVKNKTAPVSAHPDPVVPNVEEKVSHEEHQKTEPPKQPSHKLPGEIGGAQNQSNHENNEPKHEEESMNGEVTYEDKVIQKIIALALEQVDGLLTAEGGFLSNVTGKLVNTDNETAGIETEVGKKQVAVDLSIVVEYGKDIDDIFQQIKKIISQEVDKMTHLDVIEVNVNVVDIKSKEEYEKEQVTVQDKVTDAAKATGHFASEQTDKAKSAVNKGKEKVNEETEPRVE</sequence>
<name>A0A2C9XPX3_9ENTE</name>
<feature type="region of interest" description="Disordered" evidence="3">
    <location>
        <begin position="227"/>
        <end position="259"/>
    </location>
</feature>
<dbReference type="STRING" id="1987383.A5844_000112"/>
<organism evidence="4 5">
    <name type="scientific">Candidatus Enterococcus wittei</name>
    <dbReference type="NCBI Taxonomy" id="1987383"/>
    <lineage>
        <taxon>Bacteria</taxon>
        <taxon>Bacillati</taxon>
        <taxon>Bacillota</taxon>
        <taxon>Bacilli</taxon>
        <taxon>Lactobacillales</taxon>
        <taxon>Enterococcaceae</taxon>
        <taxon>Enterococcus</taxon>
    </lineage>
</organism>
<accession>A0A2C9XPX3</accession>
<dbReference type="InterPro" id="IPR005531">
    <property type="entry name" value="Asp23"/>
</dbReference>
<feature type="compositionally biased region" description="Polar residues" evidence="3">
    <location>
        <begin position="23"/>
        <end position="32"/>
    </location>
</feature>
<reference evidence="4 5" key="1">
    <citation type="submission" date="2017-05" db="EMBL/GenBank/DDBJ databases">
        <title>The Genome Sequence of Enterococcus sp. 10A9_DIV0425.</title>
        <authorList>
            <consortium name="The Broad Institute Genomics Platform"/>
            <consortium name="The Broad Institute Genomic Center for Infectious Diseases"/>
            <person name="Earl A."/>
            <person name="Manson A."/>
            <person name="Schwartman J."/>
            <person name="Gilmore M."/>
            <person name="Abouelleil A."/>
            <person name="Cao P."/>
            <person name="Chapman S."/>
            <person name="Cusick C."/>
            <person name="Shea T."/>
            <person name="Young S."/>
            <person name="Neafsey D."/>
            <person name="Nusbaum C."/>
            <person name="Birren B."/>
        </authorList>
    </citation>
    <scope>NUCLEOTIDE SEQUENCE [LARGE SCALE GENOMIC DNA]</scope>
    <source>
        <strain evidence="4 5">10A9_DIV0425</strain>
    </source>
</reference>
<dbReference type="Pfam" id="PF03780">
    <property type="entry name" value="Asp23"/>
    <property type="match status" value="1"/>
</dbReference>
<dbReference type="PANTHER" id="PTHR34297">
    <property type="entry name" value="HYPOTHETICAL CYTOSOLIC PROTEIN-RELATED"/>
    <property type="match status" value="1"/>
</dbReference>
<evidence type="ECO:0000256" key="3">
    <source>
        <dbReference type="SAM" id="MobiDB-lite"/>
    </source>
</evidence>
<evidence type="ECO:0000256" key="2">
    <source>
        <dbReference type="ARBA" id="ARBA00039575"/>
    </source>
</evidence>
<proteinExistence type="inferred from homology"/>
<protein>
    <recommendedName>
        <fullName evidence="2">Stress response regulator gls24 homolog</fullName>
    </recommendedName>
</protein>
<evidence type="ECO:0000313" key="5">
    <source>
        <dbReference type="Proteomes" id="UP000194933"/>
    </source>
</evidence>
<evidence type="ECO:0000256" key="1">
    <source>
        <dbReference type="ARBA" id="ARBA00005721"/>
    </source>
</evidence>
<comment type="caution">
    <text evidence="4">The sequence shown here is derived from an EMBL/GenBank/DDBJ whole genome shotgun (WGS) entry which is preliminary data.</text>
</comment>
<feature type="compositionally biased region" description="Basic and acidic residues" evidence="3">
    <location>
        <begin position="235"/>
        <end position="259"/>
    </location>
</feature>
<dbReference type="AlphaFoldDB" id="A0A2C9XPX3"/>
<feature type="compositionally biased region" description="Basic and acidic residues" evidence="3">
    <location>
        <begin position="87"/>
        <end position="96"/>
    </location>
</feature>
<keyword evidence="5" id="KW-1185">Reference proteome</keyword>
<gene>
    <name evidence="4" type="ORF">A5844_000112</name>
</gene>
<dbReference type="Proteomes" id="UP000194933">
    <property type="component" value="Unassembled WGS sequence"/>
</dbReference>
<comment type="similarity">
    <text evidence="1">Belongs to the asp23 family.</text>
</comment>
<feature type="compositionally biased region" description="Basic and acidic residues" evidence="3">
    <location>
        <begin position="51"/>
        <end position="65"/>
    </location>
</feature>
<evidence type="ECO:0000313" key="4">
    <source>
        <dbReference type="EMBL" id="OTP11898.1"/>
    </source>
</evidence>
<dbReference type="PANTHER" id="PTHR34297:SF3">
    <property type="entry name" value="ALKALINE SHOCK PROTEIN 23"/>
    <property type="match status" value="1"/>
</dbReference>